<keyword evidence="4" id="KW-1185">Reference proteome</keyword>
<gene>
    <name evidence="3" type="ORF">HCK00_06625</name>
</gene>
<dbReference type="InterPro" id="IPR014756">
    <property type="entry name" value="Ig_E-set"/>
</dbReference>
<dbReference type="InterPro" id="IPR052387">
    <property type="entry name" value="Fibrocystin"/>
</dbReference>
<feature type="domain" description="IPT/TIG" evidence="2">
    <location>
        <begin position="248"/>
        <end position="330"/>
    </location>
</feature>
<dbReference type="RefSeq" id="WP_168100838.1">
    <property type="nucleotide sequence ID" value="NZ_JAATEN010000004.1"/>
</dbReference>
<dbReference type="Gene3D" id="2.60.40.10">
    <property type="entry name" value="Immunoglobulins"/>
    <property type="match status" value="6"/>
</dbReference>
<reference evidence="3 4" key="1">
    <citation type="submission" date="2020-03" db="EMBL/GenBank/DDBJ databases">
        <title>WGS of actinomycetes isolated from Thailand.</title>
        <authorList>
            <person name="Thawai C."/>
        </authorList>
    </citation>
    <scope>NUCLEOTIDE SEQUENCE [LARGE SCALE GENOMIC DNA]</scope>
    <source>
        <strain evidence="3 4">PLAI 1-29</strain>
    </source>
</reference>
<dbReference type="PANTHER" id="PTHR46769">
    <property type="entry name" value="POLYCYSTIC KIDNEY AND HEPATIC DISEASE 1 (AUTOSOMAL RECESSIVE)-LIKE 1"/>
    <property type="match status" value="1"/>
</dbReference>
<sequence length="498" mass="48093">MPPVITALNPAQGPTTGGTTVSVTGTGLDGAAQVRFGPVLVPFTIAGPTRLDATAPPGTGSVPVTVRTGEGTSNSLTYTYVTAPVLITIAPTSGPTAGGNTVTLTGTGLTAVSQVRFGSIPVPFTVVSSTEITATAPPGTGTVTVTVRSSGGTSNGLAYTYVTAPVLSAIVPNNGPTTGGTTVVLTGTNLTGATGVSFGGTPATSFTVDGPTQITAVAPAGTAGSVSVTVTTPGGPSNAVTYTYTAAVPVISNITPATGPLAGSQTVVLTGTGFTGATLVRFGLVSAISFTVNSSTQITAVTPPGAVAGPIGVTVTTPSGVSAPSTYTYAALPTVSQVLPGLGPEAGENTVTVYGSGFTSATLVQFDGAPAPSFTVVDDFTISATAPAGTGTVAVTVTSPGGTSDPMLGNPYYIYVPVPSISGIVPNQASTGGGTSISISGVNLTYTDSVTFGGTPATSFAALSDLLVVATAPAHAPGATTLVLHTPGGSASVPITYA</sequence>
<dbReference type="InterPro" id="IPR002909">
    <property type="entry name" value="IPT_dom"/>
</dbReference>
<dbReference type="PANTHER" id="PTHR46769:SF2">
    <property type="entry name" value="FIBROCYSTIN-L ISOFORM 2 PRECURSOR-RELATED"/>
    <property type="match status" value="1"/>
</dbReference>
<evidence type="ECO:0000313" key="3">
    <source>
        <dbReference type="EMBL" id="NJQ00218.1"/>
    </source>
</evidence>
<protein>
    <submittedName>
        <fullName evidence="3">Cell surface receptor IPT/TIG domain-containing protein</fullName>
    </submittedName>
</protein>
<dbReference type="SUPFAM" id="SSF81296">
    <property type="entry name" value="E set domains"/>
    <property type="match status" value="6"/>
</dbReference>
<evidence type="ECO:0000313" key="4">
    <source>
        <dbReference type="Proteomes" id="UP000695264"/>
    </source>
</evidence>
<feature type="domain" description="IPT/TIG" evidence="2">
    <location>
        <begin position="332"/>
        <end position="416"/>
    </location>
</feature>
<feature type="domain" description="IPT/TIG" evidence="2">
    <location>
        <begin position="418"/>
        <end position="498"/>
    </location>
</feature>
<comment type="caution">
    <text evidence="3">The sequence shown here is derived from an EMBL/GenBank/DDBJ whole genome shotgun (WGS) entry which is preliminary data.</text>
</comment>
<feature type="domain" description="IPT/TIG" evidence="2">
    <location>
        <begin position="83"/>
        <end position="162"/>
    </location>
</feature>
<dbReference type="Proteomes" id="UP000695264">
    <property type="component" value="Unassembled WGS sequence"/>
</dbReference>
<accession>A0ABX1BT03</accession>
<proteinExistence type="predicted"/>
<dbReference type="CDD" id="cd00102">
    <property type="entry name" value="IPT"/>
    <property type="match status" value="1"/>
</dbReference>
<organism evidence="3 4">
    <name type="scientific">Streptomyces zingiberis</name>
    <dbReference type="NCBI Taxonomy" id="2053010"/>
    <lineage>
        <taxon>Bacteria</taxon>
        <taxon>Bacillati</taxon>
        <taxon>Actinomycetota</taxon>
        <taxon>Actinomycetes</taxon>
        <taxon>Kitasatosporales</taxon>
        <taxon>Streptomycetaceae</taxon>
        <taxon>Streptomyces</taxon>
    </lineage>
</organism>
<keyword evidence="3" id="KW-0675">Receptor</keyword>
<dbReference type="SMART" id="SM00429">
    <property type="entry name" value="IPT"/>
    <property type="match status" value="6"/>
</dbReference>
<dbReference type="InterPro" id="IPR013783">
    <property type="entry name" value="Ig-like_fold"/>
</dbReference>
<feature type="domain" description="IPT/TIG" evidence="2">
    <location>
        <begin position="2"/>
        <end position="81"/>
    </location>
</feature>
<feature type="domain" description="IPT/TIG" evidence="2">
    <location>
        <begin position="164"/>
        <end position="245"/>
    </location>
</feature>
<evidence type="ECO:0000256" key="1">
    <source>
        <dbReference type="ARBA" id="ARBA00022729"/>
    </source>
</evidence>
<evidence type="ECO:0000259" key="2">
    <source>
        <dbReference type="SMART" id="SM00429"/>
    </source>
</evidence>
<name>A0ABX1BT03_9ACTN</name>
<keyword evidence="1" id="KW-0732">Signal</keyword>
<dbReference type="Pfam" id="PF01833">
    <property type="entry name" value="TIG"/>
    <property type="match status" value="6"/>
</dbReference>
<dbReference type="EMBL" id="JAATEN010000004">
    <property type="protein sequence ID" value="NJQ00218.1"/>
    <property type="molecule type" value="Genomic_DNA"/>
</dbReference>